<proteinExistence type="predicted"/>
<gene>
    <name evidence="1" type="ORF">CGS49_08015</name>
</gene>
<evidence type="ECO:0000313" key="1">
    <source>
        <dbReference type="EMBL" id="PDX61108.1"/>
    </source>
</evidence>
<dbReference type="Proteomes" id="UP000220959">
    <property type="component" value="Unassembled WGS sequence"/>
</dbReference>
<evidence type="ECO:0000313" key="2">
    <source>
        <dbReference type="Proteomes" id="UP000220959"/>
    </source>
</evidence>
<keyword evidence="2" id="KW-1185">Reference proteome</keyword>
<organism evidence="1 2">
    <name type="scientific">Faecalibacterium langellae</name>
    <dbReference type="NCBI Taxonomy" id="3435293"/>
    <lineage>
        <taxon>Bacteria</taxon>
        <taxon>Bacillati</taxon>
        <taxon>Bacillota</taxon>
        <taxon>Clostridia</taxon>
        <taxon>Eubacteriales</taxon>
        <taxon>Oscillospiraceae</taxon>
        <taxon>Faecalibacterium</taxon>
    </lineage>
</organism>
<sequence length="171" mass="19042">MPDRELRHMSRTELVEIIFALKQSEDQLKAENAALTAQLEDRQLHIQNAGSIAQAALELNKVFEAAQAAADEYLASVRAAAAADGPADAQLTLAQAREQAEAMKRQTEEACRAMTDEAERKRAQTEADCKAMVAKAEQEVRARWAEFDRRASEVLDNYQKIDFLPEGQHTT</sequence>
<name>A0ACC9CZA3_9FIRM</name>
<reference evidence="1 2" key="1">
    <citation type="journal article" date="2017" name="Front. Microbiol.">
        <title>New Insights into the Diversity of the Genus Faecalibacterium.</title>
        <authorList>
            <person name="Benevides L."/>
            <person name="Burman S."/>
            <person name="Martin R."/>
            <person name="Robert V."/>
            <person name="Thomas M."/>
            <person name="Miquel S."/>
            <person name="Chain F."/>
            <person name="Sokol H."/>
            <person name="Bermudez-Humaran L.G."/>
            <person name="Morrison M."/>
            <person name="Langella P."/>
            <person name="Azevedo V.A."/>
            <person name="Chatel J.M."/>
            <person name="Soares S."/>
        </authorList>
    </citation>
    <scope>NUCLEOTIDE SEQUENCE [LARGE SCALE GENOMIC DNA]</scope>
    <source>
        <strain evidence="2">CNCM I-4541</strain>
    </source>
</reference>
<dbReference type="EMBL" id="NMTR01000019">
    <property type="protein sequence ID" value="PDX61108.1"/>
    <property type="molecule type" value="Genomic_DNA"/>
</dbReference>
<comment type="caution">
    <text evidence="1">The sequence shown here is derived from an EMBL/GenBank/DDBJ whole genome shotgun (WGS) entry which is preliminary data.</text>
</comment>
<protein>
    <submittedName>
        <fullName evidence="1">Uncharacterized protein</fullName>
    </submittedName>
</protein>
<accession>A0ACC9CZA3</accession>